<keyword evidence="3" id="KW-1185">Reference proteome</keyword>
<feature type="region of interest" description="Disordered" evidence="1">
    <location>
        <begin position="88"/>
        <end position="160"/>
    </location>
</feature>
<name>A0AA37UJM9_9PEZI</name>
<dbReference type="AlphaFoldDB" id="A0AA37UJM9"/>
<dbReference type="GeneID" id="73329359"/>
<feature type="compositionally biased region" description="Polar residues" evidence="1">
    <location>
        <begin position="135"/>
        <end position="160"/>
    </location>
</feature>
<evidence type="ECO:0000313" key="2">
    <source>
        <dbReference type="EMBL" id="GKT48376.1"/>
    </source>
</evidence>
<proteinExistence type="predicted"/>
<comment type="caution">
    <text evidence="2">The sequence shown here is derived from an EMBL/GenBank/DDBJ whole genome shotgun (WGS) entry which is preliminary data.</text>
</comment>
<sequence>MCFYRGTLYECKHSEFGKKLSECKDQRDFIAGTSKEKDACTERQIHSMNRVRIGAKCRKCQRLDALRSRTRKTFLSLQENLEKRRTAVIKSNKEPYETGKNSSGVVLSSDDAPEDIAPCGKENASIQFDDETPKSNETLNAFSSFGVSGNTTSSKKQYAA</sequence>
<dbReference type="RefSeq" id="XP_049130726.1">
    <property type="nucleotide sequence ID" value="XM_049274769.1"/>
</dbReference>
<organism evidence="2 3">
    <name type="scientific">Colletotrichum spaethianum</name>
    <dbReference type="NCBI Taxonomy" id="700344"/>
    <lineage>
        <taxon>Eukaryota</taxon>
        <taxon>Fungi</taxon>
        <taxon>Dikarya</taxon>
        <taxon>Ascomycota</taxon>
        <taxon>Pezizomycotina</taxon>
        <taxon>Sordariomycetes</taxon>
        <taxon>Hypocreomycetidae</taxon>
        <taxon>Glomerellales</taxon>
        <taxon>Glomerellaceae</taxon>
        <taxon>Colletotrichum</taxon>
        <taxon>Colletotrichum spaethianum species complex</taxon>
    </lineage>
</organism>
<feature type="compositionally biased region" description="Basic and acidic residues" evidence="1">
    <location>
        <begin position="88"/>
        <end position="97"/>
    </location>
</feature>
<evidence type="ECO:0000256" key="1">
    <source>
        <dbReference type="SAM" id="MobiDB-lite"/>
    </source>
</evidence>
<evidence type="ECO:0000313" key="3">
    <source>
        <dbReference type="Proteomes" id="UP001055115"/>
    </source>
</evidence>
<accession>A0AA37UJM9</accession>
<dbReference type="Proteomes" id="UP001055115">
    <property type="component" value="Unassembled WGS sequence"/>
</dbReference>
<reference evidence="2 3" key="1">
    <citation type="submission" date="2022-03" db="EMBL/GenBank/DDBJ databases">
        <title>Genome data of Colletotrichum spp.</title>
        <authorList>
            <person name="Utami Y.D."/>
            <person name="Hiruma K."/>
        </authorList>
    </citation>
    <scope>NUCLEOTIDE SEQUENCE [LARGE SCALE GENOMIC DNA]</scope>
    <source>
        <strain evidence="2 3">MAFF 239500</strain>
    </source>
</reference>
<dbReference type="EMBL" id="BQXU01000023">
    <property type="protein sequence ID" value="GKT48376.1"/>
    <property type="molecule type" value="Genomic_DNA"/>
</dbReference>
<protein>
    <submittedName>
        <fullName evidence="2">Uncharacterized protein</fullName>
    </submittedName>
</protein>
<gene>
    <name evidence="2" type="ORF">ColSpa_08557</name>
</gene>